<dbReference type="SUPFAM" id="SSF57184">
    <property type="entry name" value="Growth factor receptor domain"/>
    <property type="match status" value="1"/>
</dbReference>
<dbReference type="GO" id="GO:0009897">
    <property type="term" value="C:external side of plasma membrane"/>
    <property type="evidence" value="ECO:0007669"/>
    <property type="project" value="TreeGrafter"/>
</dbReference>
<dbReference type="RefSeq" id="XP_004997957.1">
    <property type="nucleotide sequence ID" value="XM_004997900.1"/>
</dbReference>
<dbReference type="GO" id="GO:0002768">
    <property type="term" value="P:immune response-regulating cell surface receptor signaling pathway"/>
    <property type="evidence" value="ECO:0007669"/>
    <property type="project" value="TreeGrafter"/>
</dbReference>
<dbReference type="Pfam" id="PF16070">
    <property type="entry name" value="Ig_TMEM132_4th"/>
    <property type="match status" value="1"/>
</dbReference>
<organism evidence="9">
    <name type="scientific">Salpingoeca rosetta (strain ATCC 50818 / BSB-021)</name>
    <dbReference type="NCBI Taxonomy" id="946362"/>
    <lineage>
        <taxon>Eukaryota</taxon>
        <taxon>Choanoflagellata</taxon>
        <taxon>Craspedida</taxon>
        <taxon>Salpingoecidae</taxon>
        <taxon>Salpingoeca</taxon>
    </lineage>
</organism>
<dbReference type="EMBL" id="GL832957">
    <property type="protein sequence ID" value="EGD79001.1"/>
    <property type="molecule type" value="Genomic_DNA"/>
</dbReference>
<feature type="region of interest" description="Disordered" evidence="3">
    <location>
        <begin position="2183"/>
        <end position="2205"/>
    </location>
</feature>
<dbReference type="InParanoid" id="F2TZH7"/>
<feature type="domain" description="TNFR-Cys" evidence="7">
    <location>
        <begin position="368"/>
        <end position="407"/>
    </location>
</feature>
<keyword evidence="5" id="KW-0732">Signal</keyword>
<dbReference type="CDD" id="cd00053">
    <property type="entry name" value="EGF"/>
    <property type="match status" value="1"/>
</dbReference>
<dbReference type="InterPro" id="IPR009030">
    <property type="entry name" value="Growth_fac_rcpt_cys_sf"/>
</dbReference>
<dbReference type="GO" id="GO:0035631">
    <property type="term" value="C:CD40 receptor complex"/>
    <property type="evidence" value="ECO:0007669"/>
    <property type="project" value="TreeGrafter"/>
</dbReference>
<dbReference type="InterPro" id="IPR001368">
    <property type="entry name" value="TNFR/NGFR_Cys_rich_reg"/>
</dbReference>
<evidence type="ECO:0000313" key="8">
    <source>
        <dbReference type="EMBL" id="EGD79001.1"/>
    </source>
</evidence>
<dbReference type="SMART" id="SM00208">
    <property type="entry name" value="TNFR"/>
    <property type="match status" value="3"/>
</dbReference>
<dbReference type="PANTHER" id="PTHR46875:SF1">
    <property type="entry name" value="TUMOR NECROSIS FACTOR RECEPTOR SUPERFAMILY MEMBER 5"/>
    <property type="match status" value="1"/>
</dbReference>
<feature type="signal peptide" evidence="5">
    <location>
        <begin position="1"/>
        <end position="22"/>
    </location>
</feature>
<protein>
    <submittedName>
        <fullName evidence="8">Uncharacterized protein</fullName>
    </submittedName>
</protein>
<evidence type="ECO:0000259" key="7">
    <source>
        <dbReference type="PROSITE" id="PS50050"/>
    </source>
</evidence>
<dbReference type="InterPro" id="IPR000742">
    <property type="entry name" value="EGF"/>
</dbReference>
<feature type="repeat" description="TNFR-Cys" evidence="2">
    <location>
        <begin position="368"/>
        <end position="407"/>
    </location>
</feature>
<dbReference type="InterPro" id="IPR002102">
    <property type="entry name" value="Cohesin_dom"/>
</dbReference>
<feature type="disulfide bond" evidence="2">
    <location>
        <begin position="389"/>
        <end position="407"/>
    </location>
</feature>
<dbReference type="Pfam" id="PF00020">
    <property type="entry name" value="TNFR_c6"/>
    <property type="match status" value="1"/>
</dbReference>
<dbReference type="SUPFAM" id="SSF49384">
    <property type="entry name" value="Carbohydrate-binding domain"/>
    <property type="match status" value="1"/>
</dbReference>
<dbReference type="KEGG" id="sre:PTSG_01972"/>
<feature type="domain" description="EGF-like" evidence="6">
    <location>
        <begin position="2036"/>
        <end position="2070"/>
    </location>
</feature>
<evidence type="ECO:0000256" key="2">
    <source>
        <dbReference type="PROSITE-ProRule" id="PRU00206"/>
    </source>
</evidence>
<dbReference type="Proteomes" id="UP000007799">
    <property type="component" value="Unassembled WGS sequence"/>
</dbReference>
<dbReference type="InterPro" id="IPR052135">
    <property type="entry name" value="TNFRSF5"/>
</dbReference>
<comment type="caution">
    <text evidence="1">Lacks conserved residue(s) required for the propagation of feature annotation.</text>
</comment>
<dbReference type="Gene3D" id="2.10.50.10">
    <property type="entry name" value="Tumor Necrosis Factor Receptor, subunit A, domain 2"/>
    <property type="match status" value="2"/>
</dbReference>
<evidence type="ECO:0000313" key="9">
    <source>
        <dbReference type="Proteomes" id="UP000007799"/>
    </source>
</evidence>
<evidence type="ECO:0000256" key="1">
    <source>
        <dbReference type="PROSITE-ProRule" id="PRU00076"/>
    </source>
</evidence>
<proteinExistence type="predicted"/>
<feature type="chain" id="PRO_5003286954" evidence="5">
    <location>
        <begin position="23"/>
        <end position="2268"/>
    </location>
</feature>
<dbReference type="Gene3D" id="2.60.40.680">
    <property type="match status" value="1"/>
</dbReference>
<keyword evidence="4" id="KW-0812">Transmembrane</keyword>
<dbReference type="GeneID" id="16078553"/>
<dbReference type="PROSITE" id="PS50050">
    <property type="entry name" value="TNFR_NGFR_2"/>
    <property type="match status" value="1"/>
</dbReference>
<dbReference type="GO" id="GO:0030246">
    <property type="term" value="F:carbohydrate binding"/>
    <property type="evidence" value="ECO:0007669"/>
    <property type="project" value="InterPro"/>
</dbReference>
<dbReference type="SMART" id="SM01411">
    <property type="entry name" value="Ephrin_rec_like"/>
    <property type="match status" value="1"/>
</dbReference>
<evidence type="ECO:0000256" key="4">
    <source>
        <dbReference type="SAM" id="Phobius"/>
    </source>
</evidence>
<dbReference type="OrthoDB" id="9864383at2759"/>
<keyword evidence="9" id="KW-1185">Reference proteome</keyword>
<name>F2TZH7_SALR5</name>
<keyword evidence="1" id="KW-0245">EGF-like domain</keyword>
<dbReference type="InterPro" id="IPR031437">
    <property type="entry name" value="Ig_TMEM132_4th"/>
</dbReference>
<gene>
    <name evidence="8" type="ORF">PTSG_01972</name>
</gene>
<reference evidence="8" key="1">
    <citation type="submission" date="2009-08" db="EMBL/GenBank/DDBJ databases">
        <title>Annotation of Salpingoeca rosetta.</title>
        <authorList>
            <consortium name="The Broad Institute Genome Sequencing Platform"/>
            <person name="Russ C."/>
            <person name="Cuomo C."/>
            <person name="Burger G."/>
            <person name="Gray M.W."/>
            <person name="Holland P.W.H."/>
            <person name="King N."/>
            <person name="Lang F.B.F."/>
            <person name="Roger A.J."/>
            <person name="Ruiz-Trillo I."/>
            <person name="Young S.K."/>
            <person name="Zeng Q."/>
            <person name="Gargeya S."/>
            <person name="Alvarado L."/>
            <person name="Berlin A."/>
            <person name="Chapman S.B."/>
            <person name="Chen Z."/>
            <person name="Freedman E."/>
            <person name="Gellesch M."/>
            <person name="Goldberg J."/>
            <person name="Griggs A."/>
            <person name="Gujja S."/>
            <person name="Heilman E."/>
            <person name="Heiman D."/>
            <person name="Howarth C."/>
            <person name="Mehta T."/>
            <person name="Neiman D."/>
            <person name="Pearson M."/>
            <person name="Roberts A."/>
            <person name="Saif S."/>
            <person name="Shea T."/>
            <person name="Shenoy N."/>
            <person name="Sisk P."/>
            <person name="Stolte C."/>
            <person name="Sykes S."/>
            <person name="White J."/>
            <person name="Yandava C."/>
            <person name="Haas B."/>
            <person name="Nusbaum C."/>
            <person name="Birren B."/>
        </authorList>
    </citation>
    <scope>NUCLEOTIDE SEQUENCE [LARGE SCALE GENOMIC DNA]</scope>
    <source>
        <strain evidence="8">ATCC 50818</strain>
    </source>
</reference>
<dbReference type="PROSITE" id="PS50026">
    <property type="entry name" value="EGF_3"/>
    <property type="match status" value="1"/>
</dbReference>
<keyword evidence="4" id="KW-0472">Membrane</keyword>
<keyword evidence="2" id="KW-1015">Disulfide bond</keyword>
<accession>F2TZH7</accession>
<evidence type="ECO:0000256" key="3">
    <source>
        <dbReference type="SAM" id="MobiDB-lite"/>
    </source>
</evidence>
<dbReference type="PANTHER" id="PTHR46875">
    <property type="entry name" value="TUMOR NECROSIS FACTOR RECEPTOR SUPERFAMILY MEMBER 5"/>
    <property type="match status" value="1"/>
</dbReference>
<dbReference type="GO" id="GO:0000272">
    <property type="term" value="P:polysaccharide catabolic process"/>
    <property type="evidence" value="ECO:0007669"/>
    <property type="project" value="InterPro"/>
</dbReference>
<dbReference type="Pfam" id="PF00963">
    <property type="entry name" value="Cohesin"/>
    <property type="match status" value="1"/>
</dbReference>
<dbReference type="InterPro" id="IPR008965">
    <property type="entry name" value="CBM2/CBM3_carb-bd_dom_sf"/>
</dbReference>
<sequence length="2268" mass="236835">MATSVLAVLLAVLALLSGGALPRTCFAAAPCTPAPCVTYDASGTLIGGESTLTIEWNVEAGLPNIFIVLGSLDQDGGTVQRFLSGEVVLNHTLASPATTGSYNWDIPYIAEDNLQILLQIAPDNTRASSFVSGDTFSTEFPPFAVTSPRAYSFLIPGEDVTIKWQNFDGNDVKIQLVFRTSEGDLAYPYSLFGDESTPNSGSATYTVPSIANNYPQPLLYTHNIYVKEVDGGTDDFFLGPLFVPAVGYSFAGSVGTTGRAVQGTNITVAYTIVNFADEEVAVAVSNAMSGEHIIGAVQNGFTFDESPASTPYSAAVGILLNRRAPTGTVTVRLYVERVPAISASRQITVLPPCEPGTFYNDTDVTCNACPPDTFTDTINQDACQPHSTCPDGWVVAAAGTSTADTLCVDPAITLPIRMAAAAPPGLLVAASPSDTTSVSDNTTVTSRSLLTVAARDSPVSIHSALGDKQATASITGTAITTTAPTATRVRAVLLGEPGLSHSRQPSQPAVVLPHDAAVKVLLFALDGRGLAMQDAECHVRIEDNAQQLTAVTAMCTTSSSSPTPSCTATLTLPSSYFTAVARDHADRRSWQLRVTSLDANTLQVQSVTGGSGWTVTASSLPSRDVAVLGVRAIEQGGGGGSAGAEESALFTADVLVGAMAARDVVLNVSVVEAFDSSGQPVLSGTAPLVVASSNPNPTAHRTSTVSLTTYNEADVVALHAFPSMRTAGAPPTTAPLSNVLLNTAALNPDNAALQHPLTVSAYSASGSGTTLSPSTSLVCSSSAPEALQVDASCGYVHFTGAETAGSDSAQVVVQHATLPLNTTLGYKVWHPAAFRIAIDVQGSSSGSDVVLRRIGGTALYQHVGYTIEADWSSPTTMTSGGADDWLNSTDVTEEVWPLLRGQHVGGGSDDGNVIVTPLSITTNTSGTFRLCISHPLRTPSCLGARDVEATDNEPATPVAISATVVASVTAATTTSSADTYTRVSSSFTSVLTADQQSASVVVHAIFSDGSTRVLDPALHNTTVTTGSPALIASNINDASSNSYPFVTTLGGGSVAVGLTWYVSDTTTVHGTVDVVNALPAVTGVRVAGLPAAMAPSTDVSSQLPANLASSTLVSVFLQYDDGTEIDFTTDARTNIATEGNITATVDGTRLRVAVADGSTEGQARLLVSFEHTGVTASLAVEVVVATGLRVALRPFPAFPGSEDEEVAEMRRLGASNTWQQAMVDVSAVLSSREVVSANDHAELMVSTPAFFNYNSNTRLVSPTPQLPGDEGMAVQMRASVVMENGLTLTTTYLFPNGGALALPNLITFDITTPTATDAVVIDSATGTATLTGNSRTQETLAVYAGDNADVNATALFYVNLVPTNYDVDLGATQQLPLAPVTGGDTVAISVRVRLPSTLAFASISLQVTFDDAVLEFVDVAEGSDWPGGEFAGGLDGSGRISFGGSTAGVGPGTLTLFEVTLRVKGGAGAGFSSVSGTAVTIADGDGTLLASDVPFVAGDVTLEITAPARRRRSHQSASATRTTGVRTFGFSSTTASRARRAECGSPPCAVCADQRQIGDADGNCLFDVRDVTFLKRFLNERLLDPDGAFVSAVQAFQMPDMDADGNTIINTVDVNFLLRANFGLFALVRSVNMTAPDTDPSLAVSVEQTECSVAVYVQTISGGDGREQVPSDPQRTAVFVYLDSPNVTLHNNAQLVVTDGEVVVADAATNQRGVFIKAAHDPPRDAFFVAASSELPPDLVLTGVPLLISIDAAGETNADRATAALTYSDAPVSIAGEQRVAFTFLGQGFELVLNDYGPRVWVSTTTVSRNCREQLMCDDEAGEYVAVNATTTDNPVCRALTTCVLCDSYETRAPTQFSDRMCANTTVCTPGLEYISVLPTLVSDRRCSNISAPCASTQFEATAPTNTSDRVCTNTTVCDLSTQYIVTDATLSSNRVCANISDACVFPLQFETQAPTNTSDRACVTTLVCTASQYETVAPTPTSNRECTDLHTCNLDEYAIVPPTPTTNRVCELATVCDDTEFESVELTPTSDRQCMLNPCNVSTICFPEGTCIPTATGPYCDCPPGIDCAATARGQSTKRLLPTSSTTTTRTITIKTDSSGSPTAVPIAVIVGGAVGGVVMLIIVVVVIVRRRCRSKRRVAVGKEGAQAYAENPMPVTVRSSGEGDYDVVEAVYPNVNMRETRVGLGGRRPGRRHSTTSDGSDVRGLHQWNATVYDVGHQESDGGRMHAHDWDAGDYDMKDLPVLPASEYEQVDVGKRQRSMSTTSAC</sequence>
<dbReference type="CDD" id="cd08547">
    <property type="entry name" value="Type_II_cohesin"/>
    <property type="match status" value="1"/>
</dbReference>
<evidence type="ECO:0000259" key="6">
    <source>
        <dbReference type="PROSITE" id="PS50026"/>
    </source>
</evidence>
<evidence type="ECO:0000256" key="5">
    <source>
        <dbReference type="SAM" id="SignalP"/>
    </source>
</evidence>
<keyword evidence="4" id="KW-1133">Transmembrane helix</keyword>
<feature type="transmembrane region" description="Helical" evidence="4">
    <location>
        <begin position="2105"/>
        <end position="2130"/>
    </location>
</feature>